<feature type="compositionally biased region" description="Polar residues" evidence="1">
    <location>
        <begin position="38"/>
        <end position="56"/>
    </location>
</feature>
<feature type="compositionally biased region" description="Basic and acidic residues" evidence="1">
    <location>
        <begin position="178"/>
        <end position="198"/>
    </location>
</feature>
<name>A0A7S4S261_9STRA</name>
<feature type="compositionally biased region" description="Polar residues" evidence="1">
    <location>
        <begin position="1"/>
        <end position="26"/>
    </location>
</feature>
<organism evidence="2">
    <name type="scientific">Ditylum brightwellii</name>
    <dbReference type="NCBI Taxonomy" id="49249"/>
    <lineage>
        <taxon>Eukaryota</taxon>
        <taxon>Sar</taxon>
        <taxon>Stramenopiles</taxon>
        <taxon>Ochrophyta</taxon>
        <taxon>Bacillariophyta</taxon>
        <taxon>Mediophyceae</taxon>
        <taxon>Lithodesmiophycidae</taxon>
        <taxon>Lithodesmiales</taxon>
        <taxon>Lithodesmiaceae</taxon>
        <taxon>Ditylum</taxon>
    </lineage>
</organism>
<proteinExistence type="predicted"/>
<feature type="region of interest" description="Disordered" evidence="1">
    <location>
        <begin position="178"/>
        <end position="234"/>
    </location>
</feature>
<evidence type="ECO:0000313" key="2">
    <source>
        <dbReference type="EMBL" id="CAE4632310.1"/>
    </source>
</evidence>
<dbReference type="EMBL" id="HBNS01035949">
    <property type="protein sequence ID" value="CAE4632310.1"/>
    <property type="molecule type" value="Transcribed_RNA"/>
</dbReference>
<accession>A0A7S4S261</accession>
<feature type="compositionally biased region" description="Basic and acidic residues" evidence="1">
    <location>
        <begin position="27"/>
        <end position="36"/>
    </location>
</feature>
<sequence length="251" mass="28483">MAEDSTNTTQAESTTPQTEPETNVRSPSEEKADPINEVKNSIPTNSTQESKISTQAETEDAGGGRLRFNKVVETFWLPFQHGYEDKEEEKRIIWLNMKEIEAQMIENERIIRKSQKNFKRSTEEEELRGLESMMSYKEQLRHEKITAAVLREQQKQRIEGIRDSSRIAKACARVSDRAYKEARDRGKSDEAAARKGEEEMGSSSGFKEPCAPLRTGETPGRSDGNRRSAKARMSKIAKNVKLALLLSSKKK</sequence>
<gene>
    <name evidence="2" type="ORF">DBRI00130_LOCUS28080</name>
</gene>
<reference evidence="2" key="1">
    <citation type="submission" date="2021-01" db="EMBL/GenBank/DDBJ databases">
        <authorList>
            <person name="Corre E."/>
            <person name="Pelletier E."/>
            <person name="Niang G."/>
            <person name="Scheremetjew M."/>
            <person name="Finn R."/>
            <person name="Kale V."/>
            <person name="Holt S."/>
            <person name="Cochrane G."/>
            <person name="Meng A."/>
            <person name="Brown T."/>
            <person name="Cohen L."/>
        </authorList>
    </citation>
    <scope>NUCLEOTIDE SEQUENCE</scope>
    <source>
        <strain evidence="2">GSO104</strain>
    </source>
</reference>
<evidence type="ECO:0000256" key="1">
    <source>
        <dbReference type="SAM" id="MobiDB-lite"/>
    </source>
</evidence>
<dbReference type="AlphaFoldDB" id="A0A7S4S261"/>
<protein>
    <submittedName>
        <fullName evidence="2">Uncharacterized protein</fullName>
    </submittedName>
</protein>
<feature type="region of interest" description="Disordered" evidence="1">
    <location>
        <begin position="1"/>
        <end position="61"/>
    </location>
</feature>